<feature type="signal peptide" evidence="1">
    <location>
        <begin position="1"/>
        <end position="20"/>
    </location>
</feature>
<feature type="non-terminal residue" evidence="2">
    <location>
        <position position="177"/>
    </location>
</feature>
<name>A0A7J7L7W1_9MAGN</name>
<dbReference type="Proteomes" id="UP000541444">
    <property type="component" value="Unassembled WGS sequence"/>
</dbReference>
<proteinExistence type="predicted"/>
<accession>A0A7J7L7W1</accession>
<gene>
    <name evidence="2" type="ORF">GIB67_032543</name>
</gene>
<evidence type="ECO:0000313" key="3">
    <source>
        <dbReference type="Proteomes" id="UP000541444"/>
    </source>
</evidence>
<keyword evidence="3" id="KW-1185">Reference proteome</keyword>
<dbReference type="EMBL" id="JACGCM010002568">
    <property type="protein sequence ID" value="KAF6138649.1"/>
    <property type="molecule type" value="Genomic_DNA"/>
</dbReference>
<evidence type="ECO:0000256" key="1">
    <source>
        <dbReference type="SAM" id="SignalP"/>
    </source>
</evidence>
<sequence length="177" mass="20636">EKNSIVILIIFTSTVPLSFSRSLLSYNSSITIPLLLLSHFKLAPKFVRFSIFPHFLSQFLYPSRILTHTFRICAKKFPSSTSLHVERKSPWIFNPHLLFLIRSPLFTIHSFHFNLFSISRGKNQTSFPKKLLVLEDVRKEDIQVVCAWTVALEMDLRNDRLRISFVVLEQIKSLRTS</sequence>
<keyword evidence="1" id="KW-0732">Signal</keyword>
<evidence type="ECO:0000313" key="2">
    <source>
        <dbReference type="EMBL" id="KAF6138649.1"/>
    </source>
</evidence>
<reference evidence="2 3" key="1">
    <citation type="journal article" date="2020" name="IScience">
        <title>Genome Sequencing of the Endangered Kingdonia uniflora (Circaeasteraceae, Ranunculales) Reveals Potential Mechanisms of Evolutionary Specialization.</title>
        <authorList>
            <person name="Sun Y."/>
            <person name="Deng T."/>
            <person name="Zhang A."/>
            <person name="Moore M.J."/>
            <person name="Landis J.B."/>
            <person name="Lin N."/>
            <person name="Zhang H."/>
            <person name="Zhang X."/>
            <person name="Huang J."/>
            <person name="Zhang X."/>
            <person name="Sun H."/>
            <person name="Wang H."/>
        </authorList>
    </citation>
    <scope>NUCLEOTIDE SEQUENCE [LARGE SCALE GENOMIC DNA]</scope>
    <source>
        <strain evidence="2">TB1705</strain>
        <tissue evidence="2">Leaf</tissue>
    </source>
</reference>
<dbReference type="AlphaFoldDB" id="A0A7J7L7W1"/>
<protein>
    <submittedName>
        <fullName evidence="2">Uncharacterized protein</fullName>
    </submittedName>
</protein>
<organism evidence="2 3">
    <name type="scientific">Kingdonia uniflora</name>
    <dbReference type="NCBI Taxonomy" id="39325"/>
    <lineage>
        <taxon>Eukaryota</taxon>
        <taxon>Viridiplantae</taxon>
        <taxon>Streptophyta</taxon>
        <taxon>Embryophyta</taxon>
        <taxon>Tracheophyta</taxon>
        <taxon>Spermatophyta</taxon>
        <taxon>Magnoliopsida</taxon>
        <taxon>Ranunculales</taxon>
        <taxon>Circaeasteraceae</taxon>
        <taxon>Kingdonia</taxon>
    </lineage>
</organism>
<feature type="chain" id="PRO_5029802896" evidence="1">
    <location>
        <begin position="21"/>
        <end position="177"/>
    </location>
</feature>
<comment type="caution">
    <text evidence="2">The sequence shown here is derived from an EMBL/GenBank/DDBJ whole genome shotgun (WGS) entry which is preliminary data.</text>
</comment>